<feature type="chain" id="PRO_5026190062" evidence="1">
    <location>
        <begin position="38"/>
        <end position="384"/>
    </location>
</feature>
<evidence type="ECO:0000256" key="1">
    <source>
        <dbReference type="SAM" id="SignalP"/>
    </source>
</evidence>
<dbReference type="SUPFAM" id="SSF53474">
    <property type="entry name" value="alpha/beta-Hydrolases"/>
    <property type="match status" value="1"/>
</dbReference>
<evidence type="ECO:0000313" key="2">
    <source>
        <dbReference type="EMBL" id="QGQ23431.1"/>
    </source>
</evidence>
<dbReference type="RefSeq" id="WP_155364384.1">
    <property type="nucleotide sequence ID" value="NZ_CP043930.1"/>
</dbReference>
<sequence>MHLPTPVSCFNTSHQQTLTRSLLVTILTSLLITPTTAAERDPAEKPFTVTESYQQLADAMEPLQAWQATNKAEHAAWRKQFHPTVTRILGKMPERVPLEVKWAEKKEFDTFTRHKVFVRTEAAYWAPVYYFVPHNLKKKVPAIVCMHGHSGIIPYIDEGKTKADKEKTRQSELDYAVYFAKHGYVTAAIVMRGWNETAGDQDRGVSHTKRSCLQMTMNALLIGSTPQGQRSWDAMRVIDFLQTQDEVDPDRIAAAGLSGGGATAMYLPVLDERVKLTMIAGAFSTYRASYYAMPHCLCQCMPEMMRFGEMSDVVALHAPRPVLLINGIEDKIFPIDAAREGYAKLQQVYKVLGAEENIDADFFQGGHRWSNNKSLAFLKQHFGE</sequence>
<protein>
    <submittedName>
        <fullName evidence="2">Prolyl oligopeptidase family serine peptidase</fullName>
    </submittedName>
</protein>
<name>A0A6I6AEA1_9PLAN</name>
<dbReference type="InterPro" id="IPR050261">
    <property type="entry name" value="FrsA_esterase"/>
</dbReference>
<accession>A0A6I6AEA1</accession>
<organism evidence="2 3">
    <name type="scientific">Gimesia benthica</name>
    <dbReference type="NCBI Taxonomy" id="2608982"/>
    <lineage>
        <taxon>Bacteria</taxon>
        <taxon>Pseudomonadati</taxon>
        <taxon>Planctomycetota</taxon>
        <taxon>Planctomycetia</taxon>
        <taxon>Planctomycetales</taxon>
        <taxon>Planctomycetaceae</taxon>
        <taxon>Gimesia</taxon>
    </lineage>
</organism>
<proteinExistence type="predicted"/>
<dbReference type="Gene3D" id="3.40.50.1820">
    <property type="entry name" value="alpha/beta hydrolase"/>
    <property type="match status" value="1"/>
</dbReference>
<dbReference type="InterPro" id="IPR029058">
    <property type="entry name" value="AB_hydrolase_fold"/>
</dbReference>
<dbReference type="PANTHER" id="PTHR22946">
    <property type="entry name" value="DIENELACTONE HYDROLASE DOMAIN-CONTAINING PROTEIN-RELATED"/>
    <property type="match status" value="1"/>
</dbReference>
<dbReference type="PANTHER" id="PTHR22946:SF8">
    <property type="entry name" value="ACETYL XYLAN ESTERASE DOMAIN-CONTAINING PROTEIN"/>
    <property type="match status" value="1"/>
</dbReference>
<dbReference type="Pfam" id="PF12715">
    <property type="entry name" value="Abhydrolase_7"/>
    <property type="match status" value="1"/>
</dbReference>
<evidence type="ECO:0000313" key="3">
    <source>
        <dbReference type="Proteomes" id="UP000427281"/>
    </source>
</evidence>
<feature type="signal peptide" evidence="1">
    <location>
        <begin position="1"/>
        <end position="37"/>
    </location>
</feature>
<keyword evidence="3" id="KW-1185">Reference proteome</keyword>
<dbReference type="EMBL" id="CP043930">
    <property type="protein sequence ID" value="QGQ23431.1"/>
    <property type="molecule type" value="Genomic_DNA"/>
</dbReference>
<reference evidence="2 3" key="1">
    <citation type="submission" date="2019-09" db="EMBL/GenBank/DDBJ databases">
        <title>Gimesia benthica sp. nov., a novel bacterium isolated from deep-sea water of the Northwest Indian Ocean.</title>
        <authorList>
            <person name="Dai X."/>
        </authorList>
    </citation>
    <scope>NUCLEOTIDE SEQUENCE [LARGE SCALE GENOMIC DNA]</scope>
    <source>
        <strain evidence="2 3">E7</strain>
    </source>
</reference>
<dbReference type="InterPro" id="IPR025890">
    <property type="entry name" value="Abhydrolase_bac"/>
</dbReference>
<gene>
    <name evidence="2" type="ORF">F1728_12430</name>
</gene>
<keyword evidence="1" id="KW-0732">Signal</keyword>
<dbReference type="AlphaFoldDB" id="A0A6I6AEA1"/>
<dbReference type="KEGG" id="gim:F1728_12430"/>
<dbReference type="Proteomes" id="UP000427281">
    <property type="component" value="Chromosome"/>
</dbReference>